<dbReference type="Proteomes" id="UP000075243">
    <property type="component" value="Chromosome 11"/>
</dbReference>
<feature type="transmembrane region" description="Helical" evidence="1">
    <location>
        <begin position="6"/>
        <end position="26"/>
    </location>
</feature>
<dbReference type="EMBL" id="CM003613">
    <property type="protein sequence ID" value="KYP54732.1"/>
    <property type="molecule type" value="Genomic_DNA"/>
</dbReference>
<gene>
    <name evidence="2" type="ORF">KK1_000929</name>
</gene>
<evidence type="ECO:0000256" key="1">
    <source>
        <dbReference type="SAM" id="Phobius"/>
    </source>
</evidence>
<protein>
    <recommendedName>
        <fullName evidence="4">GAG-pre-integrase domain-containing protein</fullName>
    </recommendedName>
</protein>
<name>A0A151SIV8_CAJCA</name>
<sequence>MKVVRINWLYSLIVGQTMVTYFANIATNDNMRLWHHILAHISQRGMEELTKQGTFGQC</sequence>
<reference evidence="2 3" key="1">
    <citation type="journal article" date="2012" name="Nat. Biotechnol.">
        <title>Draft genome sequence of pigeonpea (Cajanus cajan), an orphan legume crop of resource-poor farmers.</title>
        <authorList>
            <person name="Varshney R.K."/>
            <person name="Chen W."/>
            <person name="Li Y."/>
            <person name="Bharti A.K."/>
            <person name="Saxena R.K."/>
            <person name="Schlueter J.A."/>
            <person name="Donoghue M.T."/>
            <person name="Azam S."/>
            <person name="Fan G."/>
            <person name="Whaley A.M."/>
            <person name="Farmer A.D."/>
            <person name="Sheridan J."/>
            <person name="Iwata A."/>
            <person name="Tuteja R."/>
            <person name="Penmetsa R.V."/>
            <person name="Wu W."/>
            <person name="Upadhyaya H.D."/>
            <person name="Yang S.P."/>
            <person name="Shah T."/>
            <person name="Saxena K.B."/>
            <person name="Michael T."/>
            <person name="McCombie W.R."/>
            <person name="Yang B."/>
            <person name="Zhang G."/>
            <person name="Yang H."/>
            <person name="Wang J."/>
            <person name="Spillane C."/>
            <person name="Cook D.R."/>
            <person name="May G.D."/>
            <person name="Xu X."/>
            <person name="Jackson S.A."/>
        </authorList>
    </citation>
    <scope>NUCLEOTIDE SEQUENCE [LARGE SCALE GENOMIC DNA]</scope>
    <source>
        <strain evidence="3">cv. Asha</strain>
    </source>
</reference>
<evidence type="ECO:0000313" key="3">
    <source>
        <dbReference type="Proteomes" id="UP000075243"/>
    </source>
</evidence>
<dbReference type="Gramene" id="C.cajan_00904.t">
    <property type="protein sequence ID" value="C.cajan_00904.t.cds1"/>
    <property type="gene ID" value="C.cajan_00904"/>
</dbReference>
<proteinExistence type="predicted"/>
<accession>A0A151SIV8</accession>
<evidence type="ECO:0008006" key="4">
    <source>
        <dbReference type="Google" id="ProtNLM"/>
    </source>
</evidence>
<evidence type="ECO:0000313" key="2">
    <source>
        <dbReference type="EMBL" id="KYP54732.1"/>
    </source>
</evidence>
<organism evidence="2 3">
    <name type="scientific">Cajanus cajan</name>
    <name type="common">Pigeon pea</name>
    <name type="synonym">Cajanus indicus</name>
    <dbReference type="NCBI Taxonomy" id="3821"/>
    <lineage>
        <taxon>Eukaryota</taxon>
        <taxon>Viridiplantae</taxon>
        <taxon>Streptophyta</taxon>
        <taxon>Embryophyta</taxon>
        <taxon>Tracheophyta</taxon>
        <taxon>Spermatophyta</taxon>
        <taxon>Magnoliopsida</taxon>
        <taxon>eudicotyledons</taxon>
        <taxon>Gunneridae</taxon>
        <taxon>Pentapetalae</taxon>
        <taxon>rosids</taxon>
        <taxon>fabids</taxon>
        <taxon>Fabales</taxon>
        <taxon>Fabaceae</taxon>
        <taxon>Papilionoideae</taxon>
        <taxon>50 kb inversion clade</taxon>
        <taxon>NPAAA clade</taxon>
        <taxon>indigoferoid/millettioid clade</taxon>
        <taxon>Phaseoleae</taxon>
        <taxon>Cajanus</taxon>
    </lineage>
</organism>
<dbReference type="AlphaFoldDB" id="A0A151SIV8"/>
<keyword evidence="3" id="KW-1185">Reference proteome</keyword>
<keyword evidence="1" id="KW-1133">Transmembrane helix</keyword>
<keyword evidence="1" id="KW-0472">Membrane</keyword>
<keyword evidence="1" id="KW-0812">Transmembrane</keyword>